<dbReference type="HOGENOM" id="CLU_2474941_0_0_1"/>
<dbReference type="AlphaFoldDB" id="A0A0D0BEC2"/>
<gene>
    <name evidence="1" type="ORF">GYMLUDRAFT_165265</name>
</gene>
<reference evidence="1 2" key="1">
    <citation type="submission" date="2014-04" db="EMBL/GenBank/DDBJ databases">
        <title>Evolutionary Origins and Diversification of the Mycorrhizal Mutualists.</title>
        <authorList>
            <consortium name="DOE Joint Genome Institute"/>
            <consortium name="Mycorrhizal Genomics Consortium"/>
            <person name="Kohler A."/>
            <person name="Kuo A."/>
            <person name="Nagy L.G."/>
            <person name="Floudas D."/>
            <person name="Copeland A."/>
            <person name="Barry K.W."/>
            <person name="Cichocki N."/>
            <person name="Veneault-Fourrey C."/>
            <person name="LaButti K."/>
            <person name="Lindquist E.A."/>
            <person name="Lipzen A."/>
            <person name="Lundell T."/>
            <person name="Morin E."/>
            <person name="Murat C."/>
            <person name="Riley R."/>
            <person name="Ohm R."/>
            <person name="Sun H."/>
            <person name="Tunlid A."/>
            <person name="Henrissat B."/>
            <person name="Grigoriev I.V."/>
            <person name="Hibbett D.S."/>
            <person name="Martin F."/>
        </authorList>
    </citation>
    <scope>NUCLEOTIDE SEQUENCE [LARGE SCALE GENOMIC DNA]</scope>
    <source>
        <strain evidence="1 2">FD-317 M1</strain>
    </source>
</reference>
<protein>
    <submittedName>
        <fullName evidence="1">Uncharacterized protein</fullName>
    </submittedName>
</protein>
<evidence type="ECO:0000313" key="2">
    <source>
        <dbReference type="Proteomes" id="UP000053593"/>
    </source>
</evidence>
<feature type="non-terminal residue" evidence="1">
    <location>
        <position position="1"/>
    </location>
</feature>
<accession>A0A0D0BEC2</accession>
<dbReference type="OrthoDB" id="297643at2759"/>
<dbReference type="Proteomes" id="UP000053593">
    <property type="component" value="Unassembled WGS sequence"/>
</dbReference>
<dbReference type="EMBL" id="KN834768">
    <property type="protein sequence ID" value="KIK62115.1"/>
    <property type="molecule type" value="Genomic_DNA"/>
</dbReference>
<sequence>TLNLSLNFSIDDRPTVATMVNGLLHYLPPHCAMYYFRTVCLIWESDSEAATMRRSHMASILAPAISSSESRNVHELCETIGSLWGGDG</sequence>
<name>A0A0D0BEC2_9AGAR</name>
<proteinExistence type="predicted"/>
<keyword evidence="2" id="KW-1185">Reference proteome</keyword>
<evidence type="ECO:0000313" key="1">
    <source>
        <dbReference type="EMBL" id="KIK62115.1"/>
    </source>
</evidence>
<organism evidence="1 2">
    <name type="scientific">Collybiopsis luxurians FD-317 M1</name>
    <dbReference type="NCBI Taxonomy" id="944289"/>
    <lineage>
        <taxon>Eukaryota</taxon>
        <taxon>Fungi</taxon>
        <taxon>Dikarya</taxon>
        <taxon>Basidiomycota</taxon>
        <taxon>Agaricomycotina</taxon>
        <taxon>Agaricomycetes</taxon>
        <taxon>Agaricomycetidae</taxon>
        <taxon>Agaricales</taxon>
        <taxon>Marasmiineae</taxon>
        <taxon>Omphalotaceae</taxon>
        <taxon>Collybiopsis</taxon>
        <taxon>Collybiopsis luxurians</taxon>
    </lineage>
</organism>